<accession>A0ABU1F8N2</accession>
<keyword evidence="3" id="KW-0503">Monooxygenase</keyword>
<sequence length="553" mass="61114">MHNPRTTPRFSVFYDYRIHPFRRPPEMEGAAPRHDVVIVGAGPVGMVLALLLARAGVASVLIEAEAQVSLGSRAVALTRRSMEIVQQARADAPFVENGYGWSSGRSFYAGREVFRMALPDDPDERFPPVLNNSQQYWEEYLIDAIAREPLVDLRWQTAFHSLAEDGEGVTARLDTPEGEYDIRARWLVAADGGRSAVRHFLGLRMEGQAYAGKFVITDFVSADFDMPTERLCYFDPDWNPGNNVLVHRQPNNVWRFDYRLPDGEDPEEALKPETIALRTRRIMEMVLGREVPWTLDWASVYSPNTRTLPDYRHGHVLFVGDAAHLLPIFGIRGANTGLQDAENLGWKLAAVLRGRAGDGLLDSYSHERVAAAREICDEAGKSTRLMDPPTRGYRVMRAVILSFAYTEDFCRPMLHWRTSRPHDHADSVLNAPESDPFAGGIAPGSVARNLRLGPGEYLFDHFGYGFTLLLIGGAADGADAAALKARWPDLRVVALGAAVTGADVGRPAPATAFEKYGVEGAATYLLRPDLHVCGRWQGLAPEAAGAALARILR</sequence>
<dbReference type="NCBIfam" id="NF006002">
    <property type="entry name" value="PRK08132.1"/>
    <property type="match status" value="1"/>
</dbReference>
<keyword evidence="1" id="KW-0560">Oxidoreductase</keyword>
<dbReference type="PANTHER" id="PTHR43476:SF3">
    <property type="entry name" value="FAD-BINDING MONOOXYGENASE"/>
    <property type="match status" value="1"/>
</dbReference>
<evidence type="ECO:0000259" key="2">
    <source>
        <dbReference type="Pfam" id="PF01494"/>
    </source>
</evidence>
<dbReference type="Gene3D" id="3.50.50.60">
    <property type="entry name" value="FAD/NAD(P)-binding domain"/>
    <property type="match status" value="1"/>
</dbReference>
<dbReference type="Pfam" id="PF01494">
    <property type="entry name" value="FAD_binding_3"/>
    <property type="match status" value="1"/>
</dbReference>
<evidence type="ECO:0000256" key="1">
    <source>
        <dbReference type="ARBA" id="ARBA00023002"/>
    </source>
</evidence>
<comment type="caution">
    <text evidence="3">The sequence shown here is derived from an EMBL/GenBank/DDBJ whole genome shotgun (WGS) entry which is preliminary data.</text>
</comment>
<dbReference type="InterPro" id="IPR002938">
    <property type="entry name" value="FAD-bd"/>
</dbReference>
<evidence type="ECO:0000313" key="4">
    <source>
        <dbReference type="Proteomes" id="UP001247754"/>
    </source>
</evidence>
<dbReference type="Gene3D" id="3.30.70.2450">
    <property type="match status" value="1"/>
</dbReference>
<feature type="domain" description="FAD-binding" evidence="2">
    <location>
        <begin position="34"/>
        <end position="378"/>
    </location>
</feature>
<evidence type="ECO:0000313" key="3">
    <source>
        <dbReference type="EMBL" id="MDR5653189.1"/>
    </source>
</evidence>
<dbReference type="RefSeq" id="WP_310457431.1">
    <property type="nucleotide sequence ID" value="NZ_JAVKPH010000011.1"/>
</dbReference>
<dbReference type="Proteomes" id="UP001247754">
    <property type="component" value="Unassembled WGS sequence"/>
</dbReference>
<gene>
    <name evidence="3" type="ORF">RGD00_11265</name>
</gene>
<dbReference type="PANTHER" id="PTHR43476">
    <property type="entry name" value="3-(3-HYDROXY-PHENYL)PROPIONATE/3-HYDROXYCINNAMIC ACID HYDROXYLASE"/>
    <property type="match status" value="1"/>
</dbReference>
<dbReference type="GO" id="GO:0004497">
    <property type="term" value="F:monooxygenase activity"/>
    <property type="evidence" value="ECO:0007669"/>
    <property type="project" value="UniProtKB-KW"/>
</dbReference>
<dbReference type="InterPro" id="IPR050631">
    <property type="entry name" value="PheA/TfdB_FAD_monoxygenase"/>
</dbReference>
<name>A0ABU1F8N2_9RHOB</name>
<dbReference type="InterPro" id="IPR036188">
    <property type="entry name" value="FAD/NAD-bd_sf"/>
</dbReference>
<proteinExistence type="predicted"/>
<dbReference type="SUPFAM" id="SSF51905">
    <property type="entry name" value="FAD/NAD(P)-binding domain"/>
    <property type="match status" value="1"/>
</dbReference>
<dbReference type="PRINTS" id="PR00420">
    <property type="entry name" value="RNGMNOXGNASE"/>
</dbReference>
<protein>
    <submittedName>
        <fullName evidence="3">FAD-dependent monooxygenase</fullName>
    </submittedName>
</protein>
<reference evidence="3 4" key="1">
    <citation type="submission" date="2023-09" db="EMBL/GenBank/DDBJ databases">
        <title>Xinfangfangia sedmenti sp. nov., isolated the sedment.</title>
        <authorList>
            <person name="Xu L."/>
        </authorList>
    </citation>
    <scope>NUCLEOTIDE SEQUENCE [LARGE SCALE GENOMIC DNA]</scope>
    <source>
        <strain evidence="3 4">LG-4</strain>
    </source>
</reference>
<organism evidence="3 4">
    <name type="scientific">Ruixingdingia sedimenti</name>
    <dbReference type="NCBI Taxonomy" id="3073604"/>
    <lineage>
        <taxon>Bacteria</taxon>
        <taxon>Pseudomonadati</taxon>
        <taxon>Pseudomonadota</taxon>
        <taxon>Alphaproteobacteria</taxon>
        <taxon>Rhodobacterales</taxon>
        <taxon>Paracoccaceae</taxon>
        <taxon>Ruixingdingia</taxon>
    </lineage>
</organism>
<keyword evidence="4" id="KW-1185">Reference proteome</keyword>
<dbReference type="Gene3D" id="3.40.30.120">
    <property type="match status" value="1"/>
</dbReference>
<dbReference type="EMBL" id="JAVKPH010000011">
    <property type="protein sequence ID" value="MDR5653189.1"/>
    <property type="molecule type" value="Genomic_DNA"/>
</dbReference>